<proteinExistence type="predicted"/>
<dbReference type="RefSeq" id="WP_164787203.1">
    <property type="nucleotide sequence ID" value="NZ_JAALLZ010000006.1"/>
</dbReference>
<dbReference type="Proteomes" id="UP000481454">
    <property type="component" value="Unassembled WGS sequence"/>
</dbReference>
<reference evidence="1 2" key="1">
    <citation type="submission" date="2020-02" db="EMBL/GenBank/DDBJ databases">
        <title>Genomic Insights into the Phylogeny and Genetic Plasticity of the Human and Animal Enteric Pathogen Clostridium perfringens.</title>
        <authorList>
            <person name="Feng Y."/>
            <person name="Hu Y."/>
        </authorList>
    </citation>
    <scope>NUCLEOTIDE SEQUENCE [LARGE SCALE GENOMIC DNA]</scope>
    <source>
        <strain evidence="1 2">CP-40</strain>
    </source>
</reference>
<accession>A0AAP7BWA6</accession>
<comment type="caution">
    <text evidence="1">The sequence shown here is derived from an EMBL/GenBank/DDBJ whole genome shotgun (WGS) entry which is preliminary data.</text>
</comment>
<dbReference type="EMBL" id="JAALLZ010000006">
    <property type="protein sequence ID" value="NGU31040.1"/>
    <property type="molecule type" value="Genomic_DNA"/>
</dbReference>
<organism evidence="1 2">
    <name type="scientific">Clostridium perfringens</name>
    <dbReference type="NCBI Taxonomy" id="1502"/>
    <lineage>
        <taxon>Bacteria</taxon>
        <taxon>Bacillati</taxon>
        <taxon>Bacillota</taxon>
        <taxon>Clostridia</taxon>
        <taxon>Eubacteriales</taxon>
        <taxon>Clostridiaceae</taxon>
        <taxon>Clostridium</taxon>
    </lineage>
</organism>
<gene>
    <name evidence="1" type="ORF">G6Z34_13190</name>
</gene>
<evidence type="ECO:0000313" key="2">
    <source>
        <dbReference type="Proteomes" id="UP000481454"/>
    </source>
</evidence>
<evidence type="ECO:0000313" key="1">
    <source>
        <dbReference type="EMBL" id="NGU31040.1"/>
    </source>
</evidence>
<dbReference type="AlphaFoldDB" id="A0AAP7BWA6"/>
<sequence>MNFTEIQSTLIKLGIDEARGVKIENFSSEDRNNAIRKKMFELLGTDKPSKKQIYFHSRELAEVFTEVLEDDLLRQKNNELSDFQRMFVEERTVGEDEKVEYDIKNDCYFTVGKISGNNWDLDRQRIDKGGKVSVDTDAYYIKMYDYLKRFLTGQITWAELLAKVADSIKKFKQDFISTKFAEAIDGVPGMFKYSGAYNKNTILNTVAKVEAANKGAKISLVGTKTALARLQDMQAASDKQKDEMNDNGYIGKWYGYNCVALPNVFKEGTTDFAFDADTIYILASENNKPIKLINRGSVMVQECTNGVSNMDMTMEFATIWEMGAAVLFTTGVGLLKITDQSK</sequence>
<name>A0AAP7BWA6_CLOPF</name>
<protein>
    <submittedName>
        <fullName evidence="1">Uncharacterized protein</fullName>
    </submittedName>
</protein>